<name>A0AAQ3QX63_9BACT</name>
<keyword evidence="2" id="KW-1185">Reference proteome</keyword>
<accession>A0AAQ3QX63</accession>
<proteinExistence type="predicted"/>
<reference evidence="1 2" key="1">
    <citation type="submission" date="2023-10" db="EMBL/GenBank/DDBJ databases">
        <title>Rubellicoccus peritrichatus gen. nov., sp. nov., isolated from an algae of coral reef tank.</title>
        <authorList>
            <person name="Luo J."/>
        </authorList>
    </citation>
    <scope>NUCLEOTIDE SEQUENCE [LARGE SCALE GENOMIC DNA]</scope>
    <source>
        <strain evidence="1 2">CR14</strain>
    </source>
</reference>
<sequence>MMSKEIISKQRQKLMLLYLGNASLESHTIAWSIYDGTGEYEYEAKGTPEPPYASVLEAMRDGWRVIQLPVLQAPEKGREYETNYLKYEVALEKIEECYE</sequence>
<dbReference type="KEGG" id="puo:RZN69_09655"/>
<gene>
    <name evidence="1" type="ORF">RZN69_09655</name>
</gene>
<evidence type="ECO:0000313" key="1">
    <source>
        <dbReference type="EMBL" id="WOO43353.1"/>
    </source>
</evidence>
<evidence type="ECO:0000313" key="2">
    <source>
        <dbReference type="Proteomes" id="UP001304300"/>
    </source>
</evidence>
<protein>
    <submittedName>
        <fullName evidence="1">Uncharacterized protein</fullName>
    </submittedName>
</protein>
<dbReference type="Proteomes" id="UP001304300">
    <property type="component" value="Chromosome"/>
</dbReference>
<dbReference type="EMBL" id="CP136920">
    <property type="protein sequence ID" value="WOO43353.1"/>
    <property type="molecule type" value="Genomic_DNA"/>
</dbReference>
<dbReference type="RefSeq" id="WP_317835902.1">
    <property type="nucleotide sequence ID" value="NZ_CP136920.1"/>
</dbReference>
<organism evidence="1 2">
    <name type="scientific">Rubellicoccus peritrichatus</name>
    <dbReference type="NCBI Taxonomy" id="3080537"/>
    <lineage>
        <taxon>Bacteria</taxon>
        <taxon>Pseudomonadati</taxon>
        <taxon>Verrucomicrobiota</taxon>
        <taxon>Opitutia</taxon>
        <taxon>Puniceicoccales</taxon>
        <taxon>Cerasicoccaceae</taxon>
        <taxon>Rubellicoccus</taxon>
    </lineage>
</organism>
<dbReference type="AlphaFoldDB" id="A0AAQ3QX63"/>